<feature type="region of interest" description="Disordered" evidence="2">
    <location>
        <begin position="673"/>
        <end position="707"/>
    </location>
</feature>
<dbReference type="Gene3D" id="4.10.60.10">
    <property type="entry name" value="Zinc finger, CCHC-type"/>
    <property type="match status" value="1"/>
</dbReference>
<protein>
    <recommendedName>
        <fullName evidence="5">CCHC-type domain-containing protein</fullName>
    </recommendedName>
</protein>
<evidence type="ECO:0000313" key="4">
    <source>
        <dbReference type="Proteomes" id="UP000230002"/>
    </source>
</evidence>
<accession>A0A2G8SQN8</accession>
<reference evidence="3 4" key="1">
    <citation type="journal article" date="2015" name="Sci. Rep.">
        <title>Chromosome-level genome map provides insights into diverse defense mechanisms in the medicinal fungus Ganoderma sinense.</title>
        <authorList>
            <person name="Zhu Y."/>
            <person name="Xu J."/>
            <person name="Sun C."/>
            <person name="Zhou S."/>
            <person name="Xu H."/>
            <person name="Nelson D.R."/>
            <person name="Qian J."/>
            <person name="Song J."/>
            <person name="Luo H."/>
            <person name="Xiang L."/>
            <person name="Li Y."/>
            <person name="Xu Z."/>
            <person name="Ji A."/>
            <person name="Wang L."/>
            <person name="Lu S."/>
            <person name="Hayward A."/>
            <person name="Sun W."/>
            <person name="Li X."/>
            <person name="Schwartz D.C."/>
            <person name="Wang Y."/>
            <person name="Chen S."/>
        </authorList>
    </citation>
    <scope>NUCLEOTIDE SEQUENCE [LARGE SCALE GENOMIC DNA]</scope>
    <source>
        <strain evidence="3 4">ZZ0214-1</strain>
    </source>
</reference>
<dbReference type="PANTHER" id="PTHR45615:SF80">
    <property type="entry name" value="GRIP DOMAIN-CONTAINING PROTEIN"/>
    <property type="match status" value="1"/>
</dbReference>
<evidence type="ECO:0000313" key="3">
    <source>
        <dbReference type="EMBL" id="PIL36062.1"/>
    </source>
</evidence>
<dbReference type="PANTHER" id="PTHR45615">
    <property type="entry name" value="MYOSIN HEAVY CHAIN, NON-MUSCLE"/>
    <property type="match status" value="1"/>
</dbReference>
<evidence type="ECO:0008006" key="5">
    <source>
        <dbReference type="Google" id="ProtNLM"/>
    </source>
</evidence>
<feature type="region of interest" description="Disordered" evidence="2">
    <location>
        <begin position="1"/>
        <end position="70"/>
    </location>
</feature>
<sequence length="776" mass="86270">MPPPPSPSNTSASSRAVSLNGPPSADLPSSMSDLEMNAKAIQDRISGLMSARKTPSSPRPDSRVSTSDSLQLLDLQGQIERFQARLDAAEDENNRLRTRTDGAEREASSRIEALVAERDCHASRVSELETASRTAERSLAERDAQIEALQRAAEQAARDAEKVKLDGEARLRDAQSMLEDKEALVAQLKEAVDAREGEQSENAALLKAKNAEIAMLEARVQKVSGELEEERRELGGHVDELRKAGQETIALYEERLSAADAKRYELEDMVVSLEEQLRTQARPVSPSTVARQATSAVEIDNEMLRDQVQHLQKKIGTLEDTLEDMRTANEHEDAAVRERIKRYKEREEATRKELTEGRQEIERVRKGEEKARMRIEELEEAFRENTIALENAQAEVETLRNEIADLEGLAAAAASNSAGELAPRANAERAKLQEEVAALRQQLAKAQAAAPSAGAGAQALEEELHLLQEDRETLQESLKRTQAELADERAIVEELRVLANERTTELDTLRKKLNRDGSINGHELKAPVSPSSKHDMAAAREEITGLKHIVQELQKENAAHTQRSKVLESENKLLMSETEQLREDLKALEEDVEKSLVREEAMLTGEQPPSPSTPSLDDIQALQRSYKDLKSKYETEGEQLRKKLADVEMKSARQAHDIYREDELEREIERLKEKVSRSQKKSSKTDLPLPEESNGRPPSVASTMSSTIGQSDELVCEICERPGHDIFTCDLLKEDAAPPSAGLMSSSLRADSELICEDCEERGHTAANCPHSLDVF</sequence>
<name>A0A2G8SQN8_9APHY</name>
<feature type="coiled-coil region" evidence="1">
    <location>
        <begin position="301"/>
        <end position="512"/>
    </location>
</feature>
<evidence type="ECO:0000256" key="2">
    <source>
        <dbReference type="SAM" id="MobiDB-lite"/>
    </source>
</evidence>
<gene>
    <name evidence="3" type="ORF">GSI_01722</name>
</gene>
<keyword evidence="4" id="KW-1185">Reference proteome</keyword>
<dbReference type="AlphaFoldDB" id="A0A2G8SQN8"/>
<dbReference type="OrthoDB" id="2130750at2759"/>
<keyword evidence="1" id="KW-0175">Coiled coil</keyword>
<feature type="coiled-coil region" evidence="1">
    <location>
        <begin position="139"/>
        <end position="233"/>
    </location>
</feature>
<organism evidence="3 4">
    <name type="scientific">Ganoderma sinense ZZ0214-1</name>
    <dbReference type="NCBI Taxonomy" id="1077348"/>
    <lineage>
        <taxon>Eukaryota</taxon>
        <taxon>Fungi</taxon>
        <taxon>Dikarya</taxon>
        <taxon>Basidiomycota</taxon>
        <taxon>Agaricomycotina</taxon>
        <taxon>Agaricomycetes</taxon>
        <taxon>Polyporales</taxon>
        <taxon>Polyporaceae</taxon>
        <taxon>Ganoderma</taxon>
    </lineage>
</organism>
<feature type="region of interest" description="Disordered" evidence="2">
    <location>
        <begin position="89"/>
        <end position="110"/>
    </location>
</feature>
<dbReference type="EMBL" id="AYKW01000002">
    <property type="protein sequence ID" value="PIL36062.1"/>
    <property type="molecule type" value="Genomic_DNA"/>
</dbReference>
<comment type="caution">
    <text evidence="3">The sequence shown here is derived from an EMBL/GenBank/DDBJ whole genome shotgun (WGS) entry which is preliminary data.</text>
</comment>
<dbReference type="STRING" id="1077348.A0A2G8SQN8"/>
<evidence type="ECO:0000256" key="1">
    <source>
        <dbReference type="SAM" id="Coils"/>
    </source>
</evidence>
<dbReference type="Proteomes" id="UP000230002">
    <property type="component" value="Unassembled WGS sequence"/>
</dbReference>
<proteinExistence type="predicted"/>